<dbReference type="CDD" id="cd08414">
    <property type="entry name" value="PBP2_LTTR_aromatics_like"/>
    <property type="match status" value="1"/>
</dbReference>
<comment type="similarity">
    <text evidence="1">Belongs to the LysR transcriptional regulatory family.</text>
</comment>
<dbReference type="AlphaFoldDB" id="A0A1D7VQ36"/>
<evidence type="ECO:0000256" key="1">
    <source>
        <dbReference type="ARBA" id="ARBA00009437"/>
    </source>
</evidence>
<dbReference type="GO" id="GO:0003677">
    <property type="term" value="F:DNA binding"/>
    <property type="evidence" value="ECO:0007669"/>
    <property type="project" value="UniProtKB-KW"/>
</dbReference>
<dbReference type="EMBL" id="CP017157">
    <property type="protein sequence ID" value="AOP48618.1"/>
    <property type="molecule type" value="Genomic_DNA"/>
</dbReference>
<sequence length="321" mass="34108">MADALHFGRAAEALGMAQPPLSQSVRRLERELEVELFDRSGRRVALTSAGQALVPEARAMLAADRRLRARMAEARAAAARAPLRVGLVPGTPASVVRELLVGITEQAPEGEVELREIPGAEQARMLLDGRLDLGLLRHPVAAPELRTVPVAEERLGVVLPRLSALARQPQVELGELVGHDVVLFPRRTSPERHDEVLARCRQAGYVPGRVRAAESAEVLLALVVAGRGVGLVAEEAARHEPRVVWRRLAGEPLRGHVFAAWPRRSAHPLAARFGEVVARAQSDSGGRNDGGGGGRPGPVGSVPGLAGIGDSTGPWAVVYDG</sequence>
<dbReference type="PANTHER" id="PTHR30346">
    <property type="entry name" value="TRANSCRIPTIONAL DUAL REGULATOR HCAR-RELATED"/>
    <property type="match status" value="1"/>
</dbReference>
<accession>A0A1D7VQ36</accession>
<feature type="region of interest" description="Disordered" evidence="5">
    <location>
        <begin position="281"/>
        <end position="308"/>
    </location>
</feature>
<dbReference type="Pfam" id="PF03466">
    <property type="entry name" value="LysR_substrate"/>
    <property type="match status" value="1"/>
</dbReference>
<dbReference type="Gene3D" id="1.10.10.10">
    <property type="entry name" value="Winged helix-like DNA-binding domain superfamily/Winged helix DNA-binding domain"/>
    <property type="match status" value="1"/>
</dbReference>
<dbReference type="SUPFAM" id="SSF53850">
    <property type="entry name" value="Periplasmic binding protein-like II"/>
    <property type="match status" value="1"/>
</dbReference>
<keyword evidence="2" id="KW-0805">Transcription regulation</keyword>
<keyword evidence="3" id="KW-0238">DNA-binding</keyword>
<evidence type="ECO:0000313" key="7">
    <source>
        <dbReference type="EMBL" id="AOP48618.1"/>
    </source>
</evidence>
<dbReference type="KEGG" id="slc:SL103_22395"/>
<keyword evidence="8" id="KW-1185">Reference proteome</keyword>
<feature type="compositionally biased region" description="Gly residues" evidence="5">
    <location>
        <begin position="287"/>
        <end position="297"/>
    </location>
</feature>
<dbReference type="InterPro" id="IPR036390">
    <property type="entry name" value="WH_DNA-bd_sf"/>
</dbReference>
<dbReference type="InterPro" id="IPR005119">
    <property type="entry name" value="LysR_subst-bd"/>
</dbReference>
<dbReference type="PRINTS" id="PR00039">
    <property type="entry name" value="HTHLYSR"/>
</dbReference>
<dbReference type="Proteomes" id="UP000094094">
    <property type="component" value="Chromosome"/>
</dbReference>
<dbReference type="FunFam" id="1.10.10.10:FF:000001">
    <property type="entry name" value="LysR family transcriptional regulator"/>
    <property type="match status" value="1"/>
</dbReference>
<evidence type="ECO:0000259" key="6">
    <source>
        <dbReference type="PROSITE" id="PS50931"/>
    </source>
</evidence>
<dbReference type="GO" id="GO:0003700">
    <property type="term" value="F:DNA-binding transcription factor activity"/>
    <property type="evidence" value="ECO:0007669"/>
    <property type="project" value="InterPro"/>
</dbReference>
<evidence type="ECO:0000256" key="3">
    <source>
        <dbReference type="ARBA" id="ARBA00023125"/>
    </source>
</evidence>
<dbReference type="Gene3D" id="3.40.190.10">
    <property type="entry name" value="Periplasmic binding protein-like II"/>
    <property type="match status" value="2"/>
</dbReference>
<dbReference type="GO" id="GO:0032993">
    <property type="term" value="C:protein-DNA complex"/>
    <property type="evidence" value="ECO:0007669"/>
    <property type="project" value="TreeGrafter"/>
</dbReference>
<organism evidence="7 8">
    <name type="scientific">Streptomyces lydicus</name>
    <dbReference type="NCBI Taxonomy" id="47763"/>
    <lineage>
        <taxon>Bacteria</taxon>
        <taxon>Bacillati</taxon>
        <taxon>Actinomycetota</taxon>
        <taxon>Actinomycetes</taxon>
        <taxon>Kitasatosporales</taxon>
        <taxon>Streptomycetaceae</taxon>
        <taxon>Streptomyces</taxon>
    </lineage>
</organism>
<dbReference type="PANTHER" id="PTHR30346:SF0">
    <property type="entry name" value="HCA OPERON TRANSCRIPTIONAL ACTIVATOR HCAR"/>
    <property type="match status" value="1"/>
</dbReference>
<dbReference type="PROSITE" id="PS50931">
    <property type="entry name" value="HTH_LYSR"/>
    <property type="match status" value="1"/>
</dbReference>
<proteinExistence type="inferred from homology"/>
<dbReference type="InterPro" id="IPR036388">
    <property type="entry name" value="WH-like_DNA-bd_sf"/>
</dbReference>
<evidence type="ECO:0000256" key="2">
    <source>
        <dbReference type="ARBA" id="ARBA00023015"/>
    </source>
</evidence>
<protein>
    <recommendedName>
        <fullName evidence="6">HTH lysR-type domain-containing protein</fullName>
    </recommendedName>
</protein>
<dbReference type="SUPFAM" id="SSF46785">
    <property type="entry name" value="Winged helix' DNA-binding domain"/>
    <property type="match status" value="1"/>
</dbReference>
<gene>
    <name evidence="7" type="ORF">SL103_22395</name>
</gene>
<dbReference type="Pfam" id="PF00126">
    <property type="entry name" value="HTH_1"/>
    <property type="match status" value="1"/>
</dbReference>
<evidence type="ECO:0000256" key="4">
    <source>
        <dbReference type="ARBA" id="ARBA00023163"/>
    </source>
</evidence>
<keyword evidence="4" id="KW-0804">Transcription</keyword>
<feature type="domain" description="HTH lysR-type" evidence="6">
    <location>
        <begin position="1"/>
        <end position="47"/>
    </location>
</feature>
<evidence type="ECO:0000313" key="8">
    <source>
        <dbReference type="Proteomes" id="UP000094094"/>
    </source>
</evidence>
<dbReference type="InterPro" id="IPR000847">
    <property type="entry name" value="LysR_HTH_N"/>
</dbReference>
<name>A0A1D7VQ36_9ACTN</name>
<evidence type="ECO:0000256" key="5">
    <source>
        <dbReference type="SAM" id="MobiDB-lite"/>
    </source>
</evidence>
<reference evidence="7 8" key="1">
    <citation type="submission" date="2016-09" db="EMBL/GenBank/DDBJ databases">
        <title>Complete genome sequencing of Streptomyces lydicus 103 and metabolic pathways analysis of antibiotic biosynthesis.</title>
        <authorList>
            <person name="Jia N."/>
            <person name="Ding M.-Z."/>
            <person name="Gao F."/>
            <person name="Yuan Y.-J."/>
        </authorList>
    </citation>
    <scope>NUCLEOTIDE SEQUENCE [LARGE SCALE GENOMIC DNA]</scope>
    <source>
        <strain evidence="7 8">103</strain>
    </source>
</reference>